<proteinExistence type="predicted"/>
<keyword evidence="2" id="KW-1185">Reference proteome</keyword>
<dbReference type="OrthoDB" id="10265695at2759"/>
<dbReference type="OMA" id="KFDESGC"/>
<evidence type="ECO:0000313" key="1">
    <source>
        <dbReference type="EMBL" id="KPI82756.1"/>
    </source>
</evidence>
<protein>
    <submittedName>
        <fullName evidence="1">Uncharacterized protein</fullName>
    </submittedName>
</protein>
<dbReference type="EMBL" id="LJSK01000559">
    <property type="protein sequence ID" value="KPI82756.1"/>
    <property type="molecule type" value="Genomic_DNA"/>
</dbReference>
<name>A0A0N0P2B4_LEPSE</name>
<dbReference type="Proteomes" id="UP000038009">
    <property type="component" value="Unassembled WGS sequence"/>
</dbReference>
<reference evidence="1 2" key="1">
    <citation type="journal article" date="2015" name="PLoS Pathog.">
        <title>Leptomonas seymouri: Adaptations to the Dixenous Life Cycle Analyzed by Genome Sequencing, Transcriptome Profiling and Co-infection with Leishmania donovani.</title>
        <authorList>
            <person name="Kraeva N."/>
            <person name="Butenko A."/>
            <person name="Hlavacova J."/>
            <person name="Kostygov A."/>
            <person name="Myskova J."/>
            <person name="Grybchuk D."/>
            <person name="Lestinova T."/>
            <person name="Votypka J."/>
            <person name="Volf P."/>
            <person name="Opperdoes F."/>
            <person name="Flegontov P."/>
            <person name="Lukes J."/>
            <person name="Yurchenko V."/>
        </authorList>
    </citation>
    <scope>NUCLEOTIDE SEQUENCE [LARGE SCALE GENOMIC DNA]</scope>
    <source>
        <strain evidence="1 2">ATCC 30220</strain>
    </source>
</reference>
<dbReference type="VEuPathDB" id="TriTrypDB:Lsey_0559_0020"/>
<comment type="caution">
    <text evidence="1">The sequence shown here is derived from an EMBL/GenBank/DDBJ whole genome shotgun (WGS) entry which is preliminary data.</text>
</comment>
<accession>A0A0N0P2B4</accession>
<gene>
    <name evidence="1" type="ORF">ABL78_8232</name>
</gene>
<organism evidence="1 2">
    <name type="scientific">Leptomonas seymouri</name>
    <dbReference type="NCBI Taxonomy" id="5684"/>
    <lineage>
        <taxon>Eukaryota</taxon>
        <taxon>Discoba</taxon>
        <taxon>Euglenozoa</taxon>
        <taxon>Kinetoplastea</taxon>
        <taxon>Metakinetoplastina</taxon>
        <taxon>Trypanosomatida</taxon>
        <taxon>Trypanosomatidae</taxon>
        <taxon>Leishmaniinae</taxon>
        <taxon>Leptomonas</taxon>
    </lineage>
</organism>
<dbReference type="AlphaFoldDB" id="A0A0N0P2B4"/>
<sequence>MYAGFPKLQVTEVQPPVDEEKEKFDESGCVLCTEFPVPQTVRLTFPAVCALLYNARGATSSHNIFGDVIGLQIGDSVSITDVRFQPRIDVEEDDRMSQEEFSERLRKERELLRHDMSVQEAAYTDEFLDTNAIGQFVVCSARFDPYSKRTMDKLRDLHDQGLPAILLTYDPFRTSLLGRPYIRAFTPTDAYYKYDVLVSKERGYQRRRGLAGYAKESGITKHGALHEIQVKLDVDAFHKLNLRHIQVNPVTDTFKAMESMAVANYIEALLSSIRSNTEQLKSKLDYEGNAKDNSNVPVGQDAETMLLMKHLREQTDHLDALCDSALLYSSLLRDL</sequence>
<evidence type="ECO:0000313" key="2">
    <source>
        <dbReference type="Proteomes" id="UP000038009"/>
    </source>
</evidence>